<reference evidence="1 2" key="1">
    <citation type="submission" date="2020-07" db="EMBL/GenBank/DDBJ databases">
        <title>MOT database genomes.</title>
        <authorList>
            <person name="Joseph S."/>
            <person name="Aduse-Opoku J."/>
            <person name="Hashim A."/>
            <person name="Wade W."/>
            <person name="Curtis M."/>
        </authorList>
    </citation>
    <scope>NUCLEOTIDE SEQUENCE [LARGE SCALE GENOMIC DNA]</scope>
    <source>
        <strain evidence="1 2">STR</strain>
    </source>
</reference>
<sequence length="73" mass="8192">MRIIKVRKFGRRLVIQLDRNLPNDFQNHTDVSIGGKVFKDALIAMSQGRSDRADLSVIDNGVTDIVGKELILL</sequence>
<dbReference type="RefSeq" id="WP_179925855.1">
    <property type="nucleotide sequence ID" value="NZ_CATKDJ010000061.1"/>
</dbReference>
<name>A0A7Z0M7E9_9STRE</name>
<dbReference type="EMBL" id="JACBXX010000188">
    <property type="protein sequence ID" value="NYS97285.1"/>
    <property type="molecule type" value="Genomic_DNA"/>
</dbReference>
<evidence type="ECO:0000313" key="2">
    <source>
        <dbReference type="Proteomes" id="UP000589521"/>
    </source>
</evidence>
<accession>A0A7Z0M7E9</accession>
<dbReference type="Proteomes" id="UP000589521">
    <property type="component" value="Unassembled WGS sequence"/>
</dbReference>
<gene>
    <name evidence="1" type="ORF">HZY94_08895</name>
</gene>
<protein>
    <submittedName>
        <fullName evidence="1">Uncharacterized protein</fullName>
    </submittedName>
</protein>
<organism evidence="1 2">
    <name type="scientific">Streptococcus danieliae</name>
    <dbReference type="NCBI Taxonomy" id="747656"/>
    <lineage>
        <taxon>Bacteria</taxon>
        <taxon>Bacillati</taxon>
        <taxon>Bacillota</taxon>
        <taxon>Bacilli</taxon>
        <taxon>Lactobacillales</taxon>
        <taxon>Streptococcaceae</taxon>
        <taxon>Streptococcus</taxon>
    </lineage>
</organism>
<proteinExistence type="predicted"/>
<comment type="caution">
    <text evidence="1">The sequence shown here is derived from an EMBL/GenBank/DDBJ whole genome shotgun (WGS) entry which is preliminary data.</text>
</comment>
<evidence type="ECO:0000313" key="1">
    <source>
        <dbReference type="EMBL" id="NYS97285.1"/>
    </source>
</evidence>
<dbReference type="AlphaFoldDB" id="A0A7Z0M7E9"/>